<organism evidence="3 4">
    <name type="scientific">Orchesella dallaii</name>
    <dbReference type="NCBI Taxonomy" id="48710"/>
    <lineage>
        <taxon>Eukaryota</taxon>
        <taxon>Metazoa</taxon>
        <taxon>Ecdysozoa</taxon>
        <taxon>Arthropoda</taxon>
        <taxon>Hexapoda</taxon>
        <taxon>Collembola</taxon>
        <taxon>Entomobryomorpha</taxon>
        <taxon>Entomobryoidea</taxon>
        <taxon>Orchesellidae</taxon>
        <taxon>Orchesellinae</taxon>
        <taxon>Orchesella</taxon>
    </lineage>
</organism>
<keyword evidence="2" id="KW-0472">Membrane</keyword>
<keyword evidence="2" id="KW-0812">Transmembrane</keyword>
<feature type="transmembrane region" description="Helical" evidence="2">
    <location>
        <begin position="6"/>
        <end position="25"/>
    </location>
</feature>
<sequence>MSAFRVPYTAVTISMVCLPYVLYLAHNGLELNGAGRPTKCFRDPNMTDPPLPAPPPMKPWSYVGVLQRVQFDHPTPGPLQIIGEYPRDSAGRKK</sequence>
<evidence type="ECO:0000313" key="3">
    <source>
        <dbReference type="EMBL" id="CAL8123293.1"/>
    </source>
</evidence>
<proteinExistence type="predicted"/>
<accession>A0ABP1RDZ1</accession>
<keyword evidence="2" id="KW-1133">Transmembrane helix</keyword>
<gene>
    <name evidence="3" type="ORF">ODALV1_LOCUS20155</name>
</gene>
<protein>
    <submittedName>
        <fullName evidence="3">Uncharacterized protein</fullName>
    </submittedName>
</protein>
<comment type="caution">
    <text evidence="3">The sequence shown here is derived from an EMBL/GenBank/DDBJ whole genome shotgun (WGS) entry which is preliminary data.</text>
</comment>
<name>A0ABP1RDZ1_9HEXA</name>
<dbReference type="Proteomes" id="UP001642540">
    <property type="component" value="Unassembled WGS sequence"/>
</dbReference>
<dbReference type="EMBL" id="CAXLJM020000068">
    <property type="protein sequence ID" value="CAL8123293.1"/>
    <property type="molecule type" value="Genomic_DNA"/>
</dbReference>
<feature type="compositionally biased region" description="Basic and acidic residues" evidence="1">
    <location>
        <begin position="85"/>
        <end position="94"/>
    </location>
</feature>
<evidence type="ECO:0000256" key="1">
    <source>
        <dbReference type="SAM" id="MobiDB-lite"/>
    </source>
</evidence>
<keyword evidence="4" id="KW-1185">Reference proteome</keyword>
<feature type="region of interest" description="Disordered" evidence="1">
    <location>
        <begin position="74"/>
        <end position="94"/>
    </location>
</feature>
<reference evidence="3 4" key="1">
    <citation type="submission" date="2024-08" db="EMBL/GenBank/DDBJ databases">
        <authorList>
            <person name="Cucini C."/>
            <person name="Frati F."/>
        </authorList>
    </citation>
    <scope>NUCLEOTIDE SEQUENCE [LARGE SCALE GENOMIC DNA]</scope>
</reference>
<evidence type="ECO:0000313" key="4">
    <source>
        <dbReference type="Proteomes" id="UP001642540"/>
    </source>
</evidence>
<evidence type="ECO:0000256" key="2">
    <source>
        <dbReference type="SAM" id="Phobius"/>
    </source>
</evidence>